<accession>A0A1C6HL55</accession>
<name>A0A1C6HL55_9FIRM</name>
<reference evidence="1" key="1">
    <citation type="submission" date="2015-09" db="EMBL/GenBank/DDBJ databases">
        <authorList>
            <consortium name="Pathogen Informatics"/>
        </authorList>
    </citation>
    <scope>NUCLEOTIDE SEQUENCE</scope>
    <source>
        <strain evidence="1">2789STDY5834896</strain>
    </source>
</reference>
<protein>
    <submittedName>
        <fullName evidence="1">Bacteriophage Gp15 protein</fullName>
    </submittedName>
</protein>
<dbReference type="AlphaFoldDB" id="A0A1C6HL55"/>
<dbReference type="EMBL" id="FMHG01000001">
    <property type="protein sequence ID" value="SCJ58329.1"/>
    <property type="molecule type" value="Genomic_DNA"/>
</dbReference>
<dbReference type="Pfam" id="PF06854">
    <property type="entry name" value="Phage_Gp15"/>
    <property type="match status" value="1"/>
</dbReference>
<sequence>MNILIDRLPETVDGLRVNTDYRYMVLFELMNQDPQIAQWEAIDRALALFYIDQPTDLDQAVEGMLWFYRCGQDPPKQTEHIGGSRGAQAYSFEQDAAYIYSAFWAQYHLDLQQERMHWWKFRALFSGLYEQVPLTKIMGYRTADTKGMDRGTKAFYNRMKRQYAIETKEMRQQKSYQAYKEAMQQYVAKRFAENGM</sequence>
<dbReference type="InterPro" id="IPR009660">
    <property type="entry name" value="Phage_A500_Gp15"/>
</dbReference>
<proteinExistence type="predicted"/>
<gene>
    <name evidence="1" type="ORF">SAMEA3545359_00915</name>
</gene>
<organism evidence="1">
    <name type="scientific">uncultured Anaerotruncus sp</name>
    <dbReference type="NCBI Taxonomy" id="905011"/>
    <lineage>
        <taxon>Bacteria</taxon>
        <taxon>Bacillati</taxon>
        <taxon>Bacillota</taxon>
        <taxon>Clostridia</taxon>
        <taxon>Eubacteriales</taxon>
        <taxon>Oscillospiraceae</taxon>
        <taxon>Anaerotruncus</taxon>
        <taxon>environmental samples</taxon>
    </lineage>
</organism>
<evidence type="ECO:0000313" key="1">
    <source>
        <dbReference type="EMBL" id="SCJ58329.1"/>
    </source>
</evidence>